<dbReference type="EMBL" id="PVXL01000067">
    <property type="protein sequence ID" value="PRR70047.1"/>
    <property type="molecule type" value="Genomic_DNA"/>
</dbReference>
<dbReference type="Pfam" id="PF16868">
    <property type="entry name" value="NMT1_3"/>
    <property type="match status" value="1"/>
</dbReference>
<dbReference type="AlphaFoldDB" id="A0A9X7P540"/>
<name>A0A9X7P540_9FIRM</name>
<evidence type="ECO:0000313" key="2">
    <source>
        <dbReference type="Proteomes" id="UP000239430"/>
    </source>
</evidence>
<dbReference type="PANTHER" id="PTHR42941">
    <property type="entry name" value="SLL1037 PROTEIN"/>
    <property type="match status" value="1"/>
</dbReference>
<keyword evidence="2" id="KW-1185">Reference proteome</keyword>
<accession>A0A9X7P540</accession>
<sequence>MPHGAPPLEAISELTGQNQIKIIPIEKEKFAEINAKYPYYEETVIPAGTYKGVDQDVPALGIRDILVVNASMDEETVYQITKALYEHIKDLQAVHPSVKNLSFDGYRASLVPLHPGAKKFYDEMGIKTK</sequence>
<comment type="caution">
    <text evidence="1">The sequence shown here is derived from an EMBL/GenBank/DDBJ whole genome shotgun (WGS) entry which is preliminary data.</text>
</comment>
<dbReference type="NCBIfam" id="TIGR02122">
    <property type="entry name" value="TRAP_TAXI"/>
    <property type="match status" value="1"/>
</dbReference>
<organism evidence="1 2">
    <name type="scientific">Neomoorella stamsii</name>
    <dbReference type="NCBI Taxonomy" id="1266720"/>
    <lineage>
        <taxon>Bacteria</taxon>
        <taxon>Bacillati</taxon>
        <taxon>Bacillota</taxon>
        <taxon>Clostridia</taxon>
        <taxon>Neomoorellales</taxon>
        <taxon>Neomoorellaceae</taxon>
        <taxon>Neomoorella</taxon>
    </lineage>
</organism>
<dbReference type="SUPFAM" id="SSF53850">
    <property type="entry name" value="Periplasmic binding protein-like II"/>
    <property type="match status" value="1"/>
</dbReference>
<protein>
    <recommendedName>
        <fullName evidence="3">TRAP transporter solute receptor, TAXI family</fullName>
    </recommendedName>
</protein>
<evidence type="ECO:0008006" key="3">
    <source>
        <dbReference type="Google" id="ProtNLM"/>
    </source>
</evidence>
<dbReference type="InterPro" id="IPR011852">
    <property type="entry name" value="TRAP_TAXI"/>
</dbReference>
<dbReference type="Proteomes" id="UP000239430">
    <property type="component" value="Unassembled WGS sequence"/>
</dbReference>
<gene>
    <name evidence="1" type="ORF">MOST_29240</name>
</gene>
<proteinExistence type="predicted"/>
<dbReference type="Gene3D" id="3.40.190.10">
    <property type="entry name" value="Periplasmic binding protein-like II"/>
    <property type="match status" value="1"/>
</dbReference>
<evidence type="ECO:0000313" key="1">
    <source>
        <dbReference type="EMBL" id="PRR70047.1"/>
    </source>
</evidence>
<dbReference type="PANTHER" id="PTHR42941:SF1">
    <property type="entry name" value="SLL1037 PROTEIN"/>
    <property type="match status" value="1"/>
</dbReference>
<reference evidence="1 2" key="1">
    <citation type="submission" date="2018-03" db="EMBL/GenBank/DDBJ databases">
        <title>Genome sequence of Moorella stamsii DSM 26217.</title>
        <authorList>
            <person name="Poehlein A."/>
            <person name="Daniel R."/>
        </authorList>
    </citation>
    <scope>NUCLEOTIDE SEQUENCE [LARGE SCALE GENOMIC DNA]</scope>
    <source>
        <strain evidence="2">DSM 26217</strain>
    </source>
</reference>